<evidence type="ECO:0000313" key="4">
    <source>
        <dbReference type="Proteomes" id="UP000248783"/>
    </source>
</evidence>
<feature type="transmembrane region" description="Helical" evidence="2">
    <location>
        <begin position="27"/>
        <end position="45"/>
    </location>
</feature>
<dbReference type="Proteomes" id="UP000248783">
    <property type="component" value="Unassembled WGS sequence"/>
</dbReference>
<evidence type="ECO:0000256" key="1">
    <source>
        <dbReference type="SAM" id="MobiDB-lite"/>
    </source>
</evidence>
<dbReference type="RefSeq" id="WP_111250801.1">
    <property type="nucleotide sequence ID" value="NZ_QKWH01000004.1"/>
</dbReference>
<reference evidence="3 4" key="1">
    <citation type="submission" date="2018-06" db="EMBL/GenBank/DDBJ databases">
        <title>Whole genome sequencing of a novel hydrocarbon degrading bacterial strain, PW21 isolated from oil contaminated produced water sample.</title>
        <authorList>
            <person name="Nagkirti P."/>
            <person name="Shaikh A."/>
            <person name="Gowdaman V."/>
            <person name="Engineer A.E."/>
            <person name="Dagar S."/>
            <person name="Dhakephalkar P.K."/>
        </authorList>
    </citation>
    <scope>NUCLEOTIDE SEQUENCE [LARGE SCALE GENOMIC DNA]</scope>
    <source>
        <strain evidence="3 4">PW21</strain>
    </source>
</reference>
<name>A0A2W5WRJ8_9MICO</name>
<keyword evidence="4" id="KW-1185">Reference proteome</keyword>
<accession>A0A2W5WRJ8</accession>
<dbReference type="AlphaFoldDB" id="A0A2W5WRJ8"/>
<protein>
    <submittedName>
        <fullName evidence="3">Uncharacterized protein</fullName>
    </submittedName>
</protein>
<evidence type="ECO:0000313" key="3">
    <source>
        <dbReference type="EMBL" id="PZR53522.1"/>
    </source>
</evidence>
<dbReference type="EMBL" id="QKWH01000004">
    <property type="protein sequence ID" value="PZR53522.1"/>
    <property type="molecule type" value="Genomic_DNA"/>
</dbReference>
<comment type="caution">
    <text evidence="3">The sequence shown here is derived from an EMBL/GenBank/DDBJ whole genome shotgun (WGS) entry which is preliminary data.</text>
</comment>
<keyword evidence="2" id="KW-0812">Transmembrane</keyword>
<feature type="region of interest" description="Disordered" evidence="1">
    <location>
        <begin position="60"/>
        <end position="138"/>
    </location>
</feature>
<proteinExistence type="predicted"/>
<sequence length="138" mass="12631">MLMTGAGVALVDGALLGLALGTGRTALAVAAALVGVVAAVVLGWLTPAPQTQTASTVTLGVPVTPTVPPADAEAADAATTGAAAAQAAETGAAGVPLEAPATPAGTAPDAAPGLAPAPVPGVGADADDDEPLTTPAAA</sequence>
<feature type="compositionally biased region" description="Low complexity" evidence="1">
    <location>
        <begin position="60"/>
        <end position="124"/>
    </location>
</feature>
<keyword evidence="2" id="KW-0472">Membrane</keyword>
<keyword evidence="2" id="KW-1133">Transmembrane helix</keyword>
<evidence type="ECO:0000256" key="2">
    <source>
        <dbReference type="SAM" id="Phobius"/>
    </source>
</evidence>
<gene>
    <name evidence="3" type="ORF">DNL40_08475</name>
</gene>
<organism evidence="3 4">
    <name type="scientific">Xylanimonas oleitrophica</name>
    <dbReference type="NCBI Taxonomy" id="2607479"/>
    <lineage>
        <taxon>Bacteria</taxon>
        <taxon>Bacillati</taxon>
        <taxon>Actinomycetota</taxon>
        <taxon>Actinomycetes</taxon>
        <taxon>Micrococcales</taxon>
        <taxon>Promicromonosporaceae</taxon>
        <taxon>Xylanimonas</taxon>
    </lineage>
</organism>